<organism evidence="1 2">
    <name type="scientific">Candidatus Roizmanbacteria bacterium GW2011_GWC2_35_12</name>
    <dbReference type="NCBI Taxonomy" id="1618485"/>
    <lineage>
        <taxon>Bacteria</taxon>
        <taxon>Candidatus Roizmaniibacteriota</taxon>
    </lineage>
</organism>
<proteinExistence type="predicted"/>
<comment type="caution">
    <text evidence="1">The sequence shown here is derived from an EMBL/GenBank/DDBJ whole genome shotgun (WGS) entry which is preliminary data.</text>
</comment>
<gene>
    <name evidence="1" type="ORF">UR63_C0008G0021</name>
</gene>
<dbReference type="Proteomes" id="UP000034127">
    <property type="component" value="Unassembled WGS sequence"/>
</dbReference>
<accession>A0A0G0BEL4</accession>
<protein>
    <submittedName>
        <fullName evidence="1">Uncharacterized protein</fullName>
    </submittedName>
</protein>
<dbReference type="EMBL" id="LBPX01000008">
    <property type="protein sequence ID" value="KKP67869.1"/>
    <property type="molecule type" value="Genomic_DNA"/>
</dbReference>
<sequence>MKEKIETKITLDQMADWYQKAIAYSIGDETSLKYSSLFKSQAQVKLFEGKAITSEQAYLDVYQEFYQNILGPLVVGWSVMALQTYKSLKQFDPLTQLWWLPRDSYPGMWAAEVLSPALDLDPKVNKAVHINRLNLGIKDEIDPSTGSLVEKTPNHYKQIISYIQQQIGNSKHIVVADSLQYAYMIDALKQGKKSFLLPKLVMLELYGKMGICLRLF</sequence>
<reference evidence="1 2" key="1">
    <citation type="journal article" date="2015" name="Nature">
        <title>rRNA introns, odd ribosomes, and small enigmatic genomes across a large radiation of phyla.</title>
        <authorList>
            <person name="Brown C.T."/>
            <person name="Hug L.A."/>
            <person name="Thomas B.C."/>
            <person name="Sharon I."/>
            <person name="Castelle C.J."/>
            <person name="Singh A."/>
            <person name="Wilkins M.J."/>
            <person name="Williams K.H."/>
            <person name="Banfield J.F."/>
        </authorList>
    </citation>
    <scope>NUCLEOTIDE SEQUENCE [LARGE SCALE GENOMIC DNA]</scope>
</reference>
<dbReference type="AlphaFoldDB" id="A0A0G0BEL4"/>
<evidence type="ECO:0000313" key="2">
    <source>
        <dbReference type="Proteomes" id="UP000034127"/>
    </source>
</evidence>
<name>A0A0G0BEL4_9BACT</name>
<evidence type="ECO:0000313" key="1">
    <source>
        <dbReference type="EMBL" id="KKP67869.1"/>
    </source>
</evidence>